<protein>
    <recommendedName>
        <fullName evidence="3">Lipoprotein</fullName>
    </recommendedName>
</protein>
<proteinExistence type="predicted"/>
<dbReference type="RefSeq" id="WP_379040752.1">
    <property type="nucleotide sequence ID" value="NZ_JBHSKW010000005.1"/>
</dbReference>
<gene>
    <name evidence="1" type="ORF">ACFSSE_02135</name>
</gene>
<name>A0ABW5TPH0_9SPHI</name>
<evidence type="ECO:0000313" key="1">
    <source>
        <dbReference type="EMBL" id="MFD2730490.1"/>
    </source>
</evidence>
<evidence type="ECO:0000313" key="2">
    <source>
        <dbReference type="Proteomes" id="UP001597546"/>
    </source>
</evidence>
<evidence type="ECO:0008006" key="3">
    <source>
        <dbReference type="Google" id="ProtNLM"/>
    </source>
</evidence>
<dbReference type="Proteomes" id="UP001597546">
    <property type="component" value="Unassembled WGS sequence"/>
</dbReference>
<comment type="caution">
    <text evidence="1">The sequence shown here is derived from an EMBL/GenBank/DDBJ whole genome shotgun (WGS) entry which is preliminary data.</text>
</comment>
<dbReference type="EMBL" id="JBHULV010000008">
    <property type="protein sequence ID" value="MFD2730490.1"/>
    <property type="molecule type" value="Genomic_DNA"/>
</dbReference>
<dbReference type="PROSITE" id="PS51257">
    <property type="entry name" value="PROKAR_LIPOPROTEIN"/>
    <property type="match status" value="1"/>
</dbReference>
<sequence>MKRYQFIVIVILGIITSCKLKDLNTFRPVVISNIKYIDSLNGACGDFFNNHNKWVLEGIDSISLLNKTVEMDSTFKGSGISNFSLFYETKFSTIKGKKYINYEVDLKPVHSDIYVKKKYKVFGMKSNHLNEIDSFYIFKSNYKRGFNTYFNVNFISNLLPWQFYIKTPCPQNNAISFSLNNLTFQKNKFSKEQKEYFSRIINNSFVKYVEKNNMRVKPLQKFRNQFFLNFYNNKKRLINVKTDYSVDLNFNESLNKDSIYVDFKYYSKKNKEMNILIPEILKTRYVFNKNHFDLGNHVDVNLTINYIISVFIGNHSFIRYGEF</sequence>
<keyword evidence="2" id="KW-1185">Reference proteome</keyword>
<accession>A0ABW5TPH0</accession>
<organism evidence="1 2">
    <name type="scientific">Pedobacter alpinus</name>
    <dbReference type="NCBI Taxonomy" id="1590643"/>
    <lineage>
        <taxon>Bacteria</taxon>
        <taxon>Pseudomonadati</taxon>
        <taxon>Bacteroidota</taxon>
        <taxon>Sphingobacteriia</taxon>
        <taxon>Sphingobacteriales</taxon>
        <taxon>Sphingobacteriaceae</taxon>
        <taxon>Pedobacter</taxon>
    </lineage>
</organism>
<reference evidence="2" key="1">
    <citation type="journal article" date="2019" name="Int. J. Syst. Evol. Microbiol.">
        <title>The Global Catalogue of Microorganisms (GCM) 10K type strain sequencing project: providing services to taxonomists for standard genome sequencing and annotation.</title>
        <authorList>
            <consortium name="The Broad Institute Genomics Platform"/>
            <consortium name="The Broad Institute Genome Sequencing Center for Infectious Disease"/>
            <person name="Wu L."/>
            <person name="Ma J."/>
        </authorList>
    </citation>
    <scope>NUCLEOTIDE SEQUENCE [LARGE SCALE GENOMIC DNA]</scope>
    <source>
        <strain evidence="2">KCTC 42456</strain>
    </source>
</reference>